<evidence type="ECO:0000313" key="2">
    <source>
        <dbReference type="Proteomes" id="UP000187465"/>
    </source>
</evidence>
<sequence length="275" mass="30897">MNHRNFEIPAGDGAVLRCSHFPAQGKAKSVIVIAHGYKGFKDWGMFPYIATTLSQEHEVITFNFSHAGIGEDLLHFTELEKFARNTYRRSLKDMEILLSYLSQHPKFGSLPLFLLGHSLGGGICLVYTLDHPNEISGVISWNGVTKLDLLTEEQKQQMKETGRTYVLNGRTGQQMPLDAVILEDMENNKERYNILERIQKASFPVVLIQGSQDGVHLRQGSEHLIKLRPDISWVQVPEGNHTFNTVHPFAGTTPQLELAIAATTNFIDQTLTLTE</sequence>
<dbReference type="InterPro" id="IPR000073">
    <property type="entry name" value="AB_hydrolase_1"/>
</dbReference>
<dbReference type="GeneID" id="31569234"/>
<name>A0A1R0WV84_9BACL</name>
<keyword evidence="1" id="KW-0378">Hydrolase</keyword>
<protein>
    <submittedName>
        <fullName evidence="1">Alpha/beta hydrolase</fullName>
    </submittedName>
</protein>
<organism evidence="1 2">
    <name type="scientific">Paenibacillus odorifer</name>
    <dbReference type="NCBI Taxonomy" id="189426"/>
    <lineage>
        <taxon>Bacteria</taxon>
        <taxon>Bacillati</taxon>
        <taxon>Bacillota</taxon>
        <taxon>Bacilli</taxon>
        <taxon>Bacillales</taxon>
        <taxon>Paenibacillaceae</taxon>
        <taxon>Paenibacillus</taxon>
    </lineage>
</organism>
<dbReference type="GO" id="GO:0016787">
    <property type="term" value="F:hydrolase activity"/>
    <property type="evidence" value="ECO:0007669"/>
    <property type="project" value="UniProtKB-KW"/>
</dbReference>
<dbReference type="Gene3D" id="3.40.50.1820">
    <property type="entry name" value="alpha/beta hydrolase"/>
    <property type="match status" value="1"/>
</dbReference>
<gene>
    <name evidence="1" type="ORF">BJP51_05785</name>
</gene>
<dbReference type="PANTHER" id="PTHR11614">
    <property type="entry name" value="PHOSPHOLIPASE-RELATED"/>
    <property type="match status" value="1"/>
</dbReference>
<dbReference type="InterPro" id="IPR029058">
    <property type="entry name" value="AB_hydrolase_fold"/>
</dbReference>
<dbReference type="InterPro" id="IPR051044">
    <property type="entry name" value="MAG_DAG_Lipase"/>
</dbReference>
<dbReference type="AlphaFoldDB" id="A0A1R0WV84"/>
<comment type="caution">
    <text evidence="1">The sequence shown here is derived from an EMBL/GenBank/DDBJ whole genome shotgun (WGS) entry which is preliminary data.</text>
</comment>
<reference evidence="1 2" key="1">
    <citation type="submission" date="2016-10" db="EMBL/GenBank/DDBJ databases">
        <title>Paenibacillus species isolates.</title>
        <authorList>
            <person name="Beno S.M."/>
        </authorList>
    </citation>
    <scope>NUCLEOTIDE SEQUENCE [LARGE SCALE GENOMIC DNA]</scope>
    <source>
        <strain evidence="1 2">FSL H7-0604</strain>
    </source>
</reference>
<dbReference type="KEGG" id="pod:PODO_03015"/>
<dbReference type="Pfam" id="PF00561">
    <property type="entry name" value="Abhydrolase_1"/>
    <property type="match status" value="1"/>
</dbReference>
<dbReference type="Proteomes" id="UP000187465">
    <property type="component" value="Unassembled WGS sequence"/>
</dbReference>
<dbReference type="SUPFAM" id="SSF53474">
    <property type="entry name" value="alpha/beta-Hydrolases"/>
    <property type="match status" value="1"/>
</dbReference>
<evidence type="ECO:0000313" key="1">
    <source>
        <dbReference type="EMBL" id="OMD22335.1"/>
    </source>
</evidence>
<dbReference type="RefSeq" id="WP_036676817.1">
    <property type="nucleotide sequence ID" value="NZ_CP009428.1"/>
</dbReference>
<proteinExistence type="predicted"/>
<accession>A0A1R0WV84</accession>
<dbReference type="EMBL" id="MKQP01000067">
    <property type="protein sequence ID" value="OMD22335.1"/>
    <property type="molecule type" value="Genomic_DNA"/>
</dbReference>